<evidence type="ECO:0000256" key="1">
    <source>
        <dbReference type="ARBA" id="ARBA00000847"/>
    </source>
</evidence>
<dbReference type="GO" id="GO:0006753">
    <property type="term" value="P:nucleoside phosphate metabolic process"/>
    <property type="evidence" value="ECO:0007669"/>
    <property type="project" value="TreeGrafter"/>
</dbReference>
<reference evidence="9 10" key="1">
    <citation type="submission" date="2015-09" db="EMBL/GenBank/DDBJ databases">
        <title>Sorangium comparison.</title>
        <authorList>
            <person name="Zaburannyi N."/>
            <person name="Bunk B."/>
            <person name="Overmann J."/>
            <person name="Mueller R."/>
        </authorList>
    </citation>
    <scope>NUCLEOTIDE SEQUENCE [LARGE SCALE GENOMIC DNA]</scope>
    <source>
        <strain evidence="9 10">So ce836</strain>
    </source>
</reference>
<evidence type="ECO:0000313" key="9">
    <source>
        <dbReference type="EMBL" id="AUX37730.1"/>
    </source>
</evidence>
<dbReference type="Proteomes" id="UP000295497">
    <property type="component" value="Chromosome"/>
</dbReference>
<comment type="catalytic activity">
    <reaction evidence="1">
        <text>GDP-alpha-D-mannose + H2O = alpha-D-mannose 1-phosphate + GMP + 2 H(+)</text>
        <dbReference type="Rhea" id="RHEA:27978"/>
        <dbReference type="ChEBI" id="CHEBI:15377"/>
        <dbReference type="ChEBI" id="CHEBI:15378"/>
        <dbReference type="ChEBI" id="CHEBI:57527"/>
        <dbReference type="ChEBI" id="CHEBI:58115"/>
        <dbReference type="ChEBI" id="CHEBI:58409"/>
    </reaction>
</comment>
<dbReference type="InterPro" id="IPR000086">
    <property type="entry name" value="NUDIX_hydrolase_dom"/>
</dbReference>
<dbReference type="GO" id="GO:0019693">
    <property type="term" value="P:ribose phosphate metabolic process"/>
    <property type="evidence" value="ECO:0007669"/>
    <property type="project" value="TreeGrafter"/>
</dbReference>
<feature type="domain" description="Nudix hydrolase" evidence="8">
    <location>
        <begin position="102"/>
        <end position="261"/>
    </location>
</feature>
<dbReference type="Pfam" id="PF00293">
    <property type="entry name" value="NUDIX"/>
    <property type="match status" value="1"/>
</dbReference>
<keyword evidence="5" id="KW-0378">Hydrolase</keyword>
<sequence>MGAPVVLHRAAAARAPRRHGGARPARLAIGEGAIAIGGHLALCFAPRRMRLPPFPKLALRLVQTIPSLDGPGFLNVRRQVFRVEFPDGSLSDPFTYDSVDRDRLDAVVIAPHYRGADGRRHVYLRSALRPPAATRAPEVCPFPEAPTLGALWELPAGLVELDERSPEGLKRSAARELLEEVGFDVPPSELEPLGPSMFPAPGMVGERHFYFHVEVDPARQGAPLEDGSPLERHAVIVAVPLDEAIELTRRGVIEDAKTEVALRRLAEL</sequence>
<comment type="cofactor">
    <cofactor evidence="2">
        <name>Mg(2+)</name>
        <dbReference type="ChEBI" id="CHEBI:18420"/>
    </cofactor>
</comment>
<dbReference type="PANTHER" id="PTHR11839">
    <property type="entry name" value="UDP/ADP-SUGAR PYROPHOSPHATASE"/>
    <property type="match status" value="1"/>
</dbReference>
<evidence type="ECO:0000256" key="5">
    <source>
        <dbReference type="ARBA" id="ARBA00022801"/>
    </source>
</evidence>
<comment type="similarity">
    <text evidence="3">Belongs to the Nudix hydrolase family. NudK subfamily.</text>
</comment>
<evidence type="ECO:0000259" key="8">
    <source>
        <dbReference type="PROSITE" id="PS51462"/>
    </source>
</evidence>
<protein>
    <recommendedName>
        <fullName evidence="4">GDP-mannose pyrophosphatase</fullName>
    </recommendedName>
    <alternativeName>
        <fullName evidence="6">GDP-mannose hydrolase</fullName>
    </alternativeName>
    <alternativeName>
        <fullName evidence="7">GDPMK</fullName>
    </alternativeName>
</protein>
<dbReference type="CDD" id="cd03424">
    <property type="entry name" value="NUDIX_ADPRase_Nudt5_UGPPase_Nudt14"/>
    <property type="match status" value="1"/>
</dbReference>
<evidence type="ECO:0000256" key="4">
    <source>
        <dbReference type="ARBA" id="ARBA00016377"/>
    </source>
</evidence>
<evidence type="ECO:0000256" key="2">
    <source>
        <dbReference type="ARBA" id="ARBA00001946"/>
    </source>
</evidence>
<gene>
    <name evidence="9" type="ORF">SOCE836_099610</name>
</gene>
<dbReference type="SUPFAM" id="SSF55811">
    <property type="entry name" value="Nudix"/>
    <property type="match status" value="1"/>
</dbReference>
<evidence type="ECO:0000313" key="10">
    <source>
        <dbReference type="Proteomes" id="UP000295497"/>
    </source>
</evidence>
<name>A0A4P2R3V6_SORCE</name>
<proteinExistence type="inferred from homology"/>
<dbReference type="EMBL" id="CP012672">
    <property type="protein sequence ID" value="AUX37730.1"/>
    <property type="molecule type" value="Genomic_DNA"/>
</dbReference>
<accession>A0A4P2R3V6</accession>
<dbReference type="PROSITE" id="PS51462">
    <property type="entry name" value="NUDIX"/>
    <property type="match status" value="1"/>
</dbReference>
<dbReference type="AlphaFoldDB" id="A0A4P2R3V6"/>
<dbReference type="GO" id="GO:0016787">
    <property type="term" value="F:hydrolase activity"/>
    <property type="evidence" value="ECO:0007669"/>
    <property type="project" value="UniProtKB-KW"/>
</dbReference>
<evidence type="ECO:0000256" key="3">
    <source>
        <dbReference type="ARBA" id="ARBA00007275"/>
    </source>
</evidence>
<dbReference type="Gene3D" id="3.90.79.10">
    <property type="entry name" value="Nucleoside Triphosphate Pyrophosphohydrolase"/>
    <property type="match status" value="1"/>
</dbReference>
<organism evidence="9 10">
    <name type="scientific">Sorangium cellulosum</name>
    <name type="common">Polyangium cellulosum</name>
    <dbReference type="NCBI Taxonomy" id="56"/>
    <lineage>
        <taxon>Bacteria</taxon>
        <taxon>Pseudomonadati</taxon>
        <taxon>Myxococcota</taxon>
        <taxon>Polyangia</taxon>
        <taxon>Polyangiales</taxon>
        <taxon>Polyangiaceae</taxon>
        <taxon>Sorangium</taxon>
    </lineage>
</organism>
<dbReference type="PANTHER" id="PTHR11839:SF18">
    <property type="entry name" value="NUDIX HYDROLASE DOMAIN-CONTAINING PROTEIN"/>
    <property type="match status" value="1"/>
</dbReference>
<evidence type="ECO:0000256" key="6">
    <source>
        <dbReference type="ARBA" id="ARBA00032162"/>
    </source>
</evidence>
<dbReference type="InterPro" id="IPR015797">
    <property type="entry name" value="NUDIX_hydrolase-like_dom_sf"/>
</dbReference>
<evidence type="ECO:0000256" key="7">
    <source>
        <dbReference type="ARBA" id="ARBA00032272"/>
    </source>
</evidence>